<dbReference type="InterPro" id="IPR050953">
    <property type="entry name" value="N4_N6_ade-DNA_methylase"/>
</dbReference>
<accession>A0A518G9N1</accession>
<reference evidence="5 6" key="1">
    <citation type="submission" date="2019-02" db="EMBL/GenBank/DDBJ databases">
        <title>Deep-cultivation of Planctomycetes and their phenomic and genomic characterization uncovers novel biology.</title>
        <authorList>
            <person name="Wiegand S."/>
            <person name="Jogler M."/>
            <person name="Boedeker C."/>
            <person name="Pinto D."/>
            <person name="Vollmers J."/>
            <person name="Rivas-Marin E."/>
            <person name="Kohn T."/>
            <person name="Peeters S.H."/>
            <person name="Heuer A."/>
            <person name="Rast P."/>
            <person name="Oberbeckmann S."/>
            <person name="Bunk B."/>
            <person name="Jeske O."/>
            <person name="Meyerdierks A."/>
            <person name="Storesund J.E."/>
            <person name="Kallscheuer N."/>
            <person name="Luecker S."/>
            <person name="Lage O.M."/>
            <person name="Pohl T."/>
            <person name="Merkel B.J."/>
            <person name="Hornburger P."/>
            <person name="Mueller R.-W."/>
            <person name="Bruemmer F."/>
            <person name="Labrenz M."/>
            <person name="Spormann A.M."/>
            <person name="Op den Camp H."/>
            <person name="Overmann J."/>
            <person name="Amann R."/>
            <person name="Jetten M.S.M."/>
            <person name="Mascher T."/>
            <person name="Medema M.H."/>
            <person name="Devos D.P."/>
            <person name="Kaster A.-K."/>
            <person name="Ovreas L."/>
            <person name="Rohde M."/>
            <person name="Galperin M.Y."/>
            <person name="Jogler C."/>
        </authorList>
    </citation>
    <scope>NUCLEOTIDE SEQUENCE [LARGE SCALE GENOMIC DNA]</scope>
    <source>
        <strain evidence="5 6">Q31a</strain>
    </source>
</reference>
<keyword evidence="6" id="KW-1185">Reference proteome</keyword>
<protein>
    <recommendedName>
        <fullName evidence="1">site-specific DNA-methyltransferase (adenine-specific)</fullName>
        <ecNumber evidence="1">2.1.1.72</ecNumber>
    </recommendedName>
</protein>
<name>A0A518G9N1_9BACT</name>
<evidence type="ECO:0000256" key="2">
    <source>
        <dbReference type="ARBA" id="ARBA00022603"/>
    </source>
</evidence>
<dbReference type="AlphaFoldDB" id="A0A518G9N1"/>
<dbReference type="REBASE" id="356467">
    <property type="entry name" value="Pba31aORF36310P"/>
</dbReference>
<dbReference type="InterPro" id="IPR029063">
    <property type="entry name" value="SAM-dependent_MTases_sf"/>
</dbReference>
<evidence type="ECO:0000256" key="3">
    <source>
        <dbReference type="ARBA" id="ARBA00022679"/>
    </source>
</evidence>
<dbReference type="RefSeq" id="WP_145080192.1">
    <property type="nucleotide sequence ID" value="NZ_CP036298.1"/>
</dbReference>
<evidence type="ECO:0000313" key="6">
    <source>
        <dbReference type="Proteomes" id="UP000318017"/>
    </source>
</evidence>
<dbReference type="KEGG" id="ahel:Q31a_36310"/>
<evidence type="ECO:0000256" key="1">
    <source>
        <dbReference type="ARBA" id="ARBA00011900"/>
    </source>
</evidence>
<sequence length="676" mass="77364">MPLDTCITNVGEYYSSHYLDSTFAKDVKELVAKWSELGSDAPPRRFQNLSQYYFRAKTQVLDEEEPIRRQFAGDEARGWHSQLLHSLGYTELEPLDHPTEGGDTFVPTLGRVNRYNKPWLVVCETHFCLPEGSLKEGMPSEDPLGMQPYKDQLKNQADHKLCEGDWSRCVGRIFTEEDAPRWILMLAGSQVLLLDRNTFAQGRFLAFDLDDAFGRKEKDTFNHIAAFLSADTLCPDGESDEVLLDKLEEQSHRFAHGVTESLQFAVREAIELLVNEWARDRTEREKRPLLKLAKDELKRSGQNFSLNLPELDDRTYEITAEHLRREALTFVYRLLFCFYAEARGGELEILPVDDNIFRLGYSLESLRDLELVPLTDATSEGTYFHQHLKSLFSIIHGGFRPNDDSNKAEQSRLLFNGETVRAFEVRPLTATLFSPDATPLLNRAELSNGCLQQVIRKLSLSTDKNSRTIGRVNYAELGINQLGAVYEGLLSYKGMFADQELIHVKPASKDFGDKKTPTWFVPKDRLEEFKKDEVERLEDGKPRIYRKGEFILHLNGIDREQSASYYTPEVLTKCLVEEALRELLKDYTPDDADKILQLKICEPAMGSGAFLNEAAEQLATRYLELKQKQLQEKYPSGEVPLSDLRMGMSLALLKLLVVSLAKGYWKRSLGSNRWWN</sequence>
<organism evidence="5 6">
    <name type="scientific">Aureliella helgolandensis</name>
    <dbReference type="NCBI Taxonomy" id="2527968"/>
    <lineage>
        <taxon>Bacteria</taxon>
        <taxon>Pseudomonadati</taxon>
        <taxon>Planctomycetota</taxon>
        <taxon>Planctomycetia</taxon>
        <taxon>Pirellulales</taxon>
        <taxon>Pirellulaceae</taxon>
        <taxon>Aureliella</taxon>
    </lineage>
</organism>
<dbReference type="EC" id="2.1.1.72" evidence="1"/>
<evidence type="ECO:0000256" key="4">
    <source>
        <dbReference type="ARBA" id="ARBA00047942"/>
    </source>
</evidence>
<keyword evidence="2" id="KW-0489">Methyltransferase</keyword>
<dbReference type="PANTHER" id="PTHR33841:SF1">
    <property type="entry name" value="DNA METHYLTRANSFERASE A"/>
    <property type="match status" value="1"/>
</dbReference>
<dbReference type="SUPFAM" id="SSF53335">
    <property type="entry name" value="S-adenosyl-L-methionine-dependent methyltransferases"/>
    <property type="match status" value="1"/>
</dbReference>
<dbReference type="GO" id="GO:0032259">
    <property type="term" value="P:methylation"/>
    <property type="evidence" value="ECO:0007669"/>
    <property type="project" value="UniProtKB-KW"/>
</dbReference>
<evidence type="ECO:0000313" key="5">
    <source>
        <dbReference type="EMBL" id="QDV25307.1"/>
    </source>
</evidence>
<dbReference type="EMBL" id="CP036298">
    <property type="protein sequence ID" value="QDV25307.1"/>
    <property type="molecule type" value="Genomic_DNA"/>
</dbReference>
<dbReference type="PANTHER" id="PTHR33841">
    <property type="entry name" value="DNA METHYLTRANSFERASE YEEA-RELATED"/>
    <property type="match status" value="1"/>
</dbReference>
<dbReference type="Gene3D" id="3.40.50.150">
    <property type="entry name" value="Vaccinia Virus protein VP39"/>
    <property type="match status" value="1"/>
</dbReference>
<dbReference type="OrthoDB" id="249114at2"/>
<keyword evidence="3" id="KW-0808">Transferase</keyword>
<comment type="catalytic activity">
    <reaction evidence="4">
        <text>a 2'-deoxyadenosine in DNA + S-adenosyl-L-methionine = an N(6)-methyl-2'-deoxyadenosine in DNA + S-adenosyl-L-homocysteine + H(+)</text>
        <dbReference type="Rhea" id="RHEA:15197"/>
        <dbReference type="Rhea" id="RHEA-COMP:12418"/>
        <dbReference type="Rhea" id="RHEA-COMP:12419"/>
        <dbReference type="ChEBI" id="CHEBI:15378"/>
        <dbReference type="ChEBI" id="CHEBI:57856"/>
        <dbReference type="ChEBI" id="CHEBI:59789"/>
        <dbReference type="ChEBI" id="CHEBI:90615"/>
        <dbReference type="ChEBI" id="CHEBI:90616"/>
        <dbReference type="EC" id="2.1.1.72"/>
    </reaction>
</comment>
<gene>
    <name evidence="5" type="ORF">Q31a_36310</name>
</gene>
<dbReference type="Proteomes" id="UP000318017">
    <property type="component" value="Chromosome"/>
</dbReference>
<proteinExistence type="predicted"/>
<dbReference type="GO" id="GO:0009007">
    <property type="term" value="F:site-specific DNA-methyltransferase (adenine-specific) activity"/>
    <property type="evidence" value="ECO:0007669"/>
    <property type="project" value="UniProtKB-EC"/>
</dbReference>